<dbReference type="Pfam" id="PF13812">
    <property type="entry name" value="PPR_3"/>
    <property type="match status" value="1"/>
</dbReference>
<dbReference type="PANTHER" id="PTHR47926:SF522">
    <property type="entry name" value="TETRATRICOPEPTIDE REPEAT-LIKE SUPERFAMILY PROTEIN"/>
    <property type="match status" value="1"/>
</dbReference>
<proteinExistence type="predicted"/>
<dbReference type="NCBIfam" id="TIGR00756">
    <property type="entry name" value="PPR"/>
    <property type="match status" value="8"/>
</dbReference>
<dbReference type="InterPro" id="IPR046848">
    <property type="entry name" value="E_motif"/>
</dbReference>
<evidence type="ECO:0000313" key="5">
    <source>
        <dbReference type="EMBL" id="PKA54085.1"/>
    </source>
</evidence>
<organism evidence="5 6">
    <name type="scientific">Apostasia shenzhenica</name>
    <dbReference type="NCBI Taxonomy" id="1088818"/>
    <lineage>
        <taxon>Eukaryota</taxon>
        <taxon>Viridiplantae</taxon>
        <taxon>Streptophyta</taxon>
        <taxon>Embryophyta</taxon>
        <taxon>Tracheophyta</taxon>
        <taxon>Spermatophyta</taxon>
        <taxon>Magnoliopsida</taxon>
        <taxon>Liliopsida</taxon>
        <taxon>Asparagales</taxon>
        <taxon>Orchidaceae</taxon>
        <taxon>Apostasioideae</taxon>
        <taxon>Apostasia</taxon>
    </lineage>
</organism>
<feature type="repeat" description="PPR" evidence="2">
    <location>
        <begin position="442"/>
        <end position="478"/>
    </location>
</feature>
<dbReference type="Pfam" id="PF14432">
    <property type="entry name" value="DYW_deaminase"/>
    <property type="match status" value="1"/>
</dbReference>
<dbReference type="InterPro" id="IPR011990">
    <property type="entry name" value="TPR-like_helical_dom_sf"/>
</dbReference>
<dbReference type="Pfam" id="PF13041">
    <property type="entry name" value="PPR_2"/>
    <property type="match status" value="2"/>
</dbReference>
<dbReference type="InterPro" id="IPR002885">
    <property type="entry name" value="PPR_rpt"/>
</dbReference>
<dbReference type="GO" id="GO:0008270">
    <property type="term" value="F:zinc ion binding"/>
    <property type="evidence" value="ECO:0007669"/>
    <property type="project" value="InterPro"/>
</dbReference>
<feature type="repeat" description="PPR" evidence="2">
    <location>
        <begin position="102"/>
        <end position="132"/>
    </location>
</feature>
<feature type="domain" description="DYW" evidence="4">
    <location>
        <begin position="757"/>
        <end position="849"/>
    </location>
</feature>
<evidence type="ECO:0000313" key="6">
    <source>
        <dbReference type="Proteomes" id="UP000236161"/>
    </source>
</evidence>
<dbReference type="OrthoDB" id="733157at2759"/>
<dbReference type="Gene3D" id="1.25.40.10">
    <property type="entry name" value="Tetratricopeptide repeat domain"/>
    <property type="match status" value="6"/>
</dbReference>
<keyword evidence="5" id="KW-0378">Hydrolase</keyword>
<dbReference type="InterPro" id="IPR046960">
    <property type="entry name" value="PPR_At4g14850-like_plant"/>
</dbReference>
<dbReference type="FunFam" id="1.25.40.10:FF:000366">
    <property type="entry name" value="Pentatricopeptide (PPR) repeat-containing protein"/>
    <property type="match status" value="1"/>
</dbReference>
<dbReference type="Pfam" id="PF20430">
    <property type="entry name" value="Eplus_motif"/>
    <property type="match status" value="1"/>
</dbReference>
<dbReference type="GO" id="GO:0003723">
    <property type="term" value="F:RNA binding"/>
    <property type="evidence" value="ECO:0007669"/>
    <property type="project" value="InterPro"/>
</dbReference>
<dbReference type="PANTHER" id="PTHR47926">
    <property type="entry name" value="PENTATRICOPEPTIDE REPEAT-CONTAINING PROTEIN"/>
    <property type="match status" value="1"/>
</dbReference>
<evidence type="ECO:0000256" key="3">
    <source>
        <dbReference type="SAM" id="MobiDB-lite"/>
    </source>
</evidence>
<name>A0A2I0AEZ2_9ASPA</name>
<accession>A0A2I0AEZ2</accession>
<keyword evidence="1" id="KW-0677">Repeat</keyword>
<dbReference type="AlphaFoldDB" id="A0A2I0AEZ2"/>
<feature type="repeat" description="PPR" evidence="2">
    <location>
        <begin position="578"/>
        <end position="612"/>
    </location>
</feature>
<dbReference type="EC" id="3.6.1.-" evidence="5"/>
<dbReference type="Pfam" id="PF20431">
    <property type="entry name" value="E_motif"/>
    <property type="match status" value="1"/>
</dbReference>
<dbReference type="FunFam" id="1.25.40.10:FF:000436">
    <property type="entry name" value="Pentatricopeptide repeat-containing protein At5g39350 family"/>
    <property type="match status" value="1"/>
</dbReference>
<evidence type="ECO:0000256" key="2">
    <source>
        <dbReference type="PROSITE-ProRule" id="PRU00708"/>
    </source>
</evidence>
<evidence type="ECO:0000259" key="4">
    <source>
        <dbReference type="Pfam" id="PF14432"/>
    </source>
</evidence>
<evidence type="ECO:0000256" key="1">
    <source>
        <dbReference type="ARBA" id="ARBA00022737"/>
    </source>
</evidence>
<feature type="repeat" description="PPR" evidence="2">
    <location>
        <begin position="236"/>
        <end position="270"/>
    </location>
</feature>
<dbReference type="Proteomes" id="UP000236161">
    <property type="component" value="Unassembled WGS sequence"/>
</dbReference>
<dbReference type="GO" id="GO:0016787">
    <property type="term" value="F:hydrolase activity"/>
    <property type="evidence" value="ECO:0007669"/>
    <property type="project" value="UniProtKB-KW"/>
</dbReference>
<dbReference type="EMBL" id="KZ451986">
    <property type="protein sequence ID" value="PKA54085.1"/>
    <property type="molecule type" value="Genomic_DNA"/>
</dbReference>
<dbReference type="SUPFAM" id="SSF48452">
    <property type="entry name" value="TPR-like"/>
    <property type="match status" value="1"/>
</dbReference>
<feature type="repeat" description="PPR" evidence="2">
    <location>
        <begin position="134"/>
        <end position="168"/>
    </location>
</feature>
<feature type="region of interest" description="Disordered" evidence="3">
    <location>
        <begin position="1"/>
        <end position="28"/>
    </location>
</feature>
<feature type="repeat" description="PPR" evidence="2">
    <location>
        <begin position="512"/>
        <end position="542"/>
    </location>
</feature>
<feature type="repeat" description="PPR" evidence="2">
    <location>
        <begin position="543"/>
        <end position="577"/>
    </location>
</feature>
<keyword evidence="6" id="KW-1185">Reference proteome</keyword>
<dbReference type="InterPro" id="IPR046849">
    <property type="entry name" value="E2_motif"/>
</dbReference>
<dbReference type="FunFam" id="1.25.40.10:FF:000798">
    <property type="entry name" value="Pentatricopeptide repeat-containing protein At3g49170, chloroplastic"/>
    <property type="match status" value="1"/>
</dbReference>
<dbReference type="PROSITE" id="PS51375">
    <property type="entry name" value="PPR"/>
    <property type="match status" value="8"/>
</dbReference>
<dbReference type="GO" id="GO:0009451">
    <property type="term" value="P:RNA modification"/>
    <property type="evidence" value="ECO:0007669"/>
    <property type="project" value="InterPro"/>
</dbReference>
<dbReference type="Pfam" id="PF01535">
    <property type="entry name" value="PPR"/>
    <property type="match status" value="6"/>
</dbReference>
<gene>
    <name evidence="5" type="ORF">AXF42_Ash021004</name>
</gene>
<sequence length="849" mass="94601">MAPALSLPAQTRRLPLEPPPSSRRQPPANHLRLRSLKKKLLRITNDGQIADALSTVDLMSERGIPPDLRTYTFLLRSCIRCRDLRQGRVLHRRILLSDLPLDSVVFNSLITLYSKCGVWDSAVRIFNQMASQRDIVSWTALISSAVGNKMESRALSIFIEMLEQGFIPNEFTISSVSHACSNPQFIEIGRVILGFALKTGFLKHNASVSGALIDMFAKSRDLTSARKVFDAMLEKNAVIWTLLITRYSQHGLGRNALKLFVEMISDDFNPDQFSISSAISACTDLDSVRLGQQLHSLSIRAGLVSDVCVSCSLVDMYAKCSKNGSMDDSRRVFDNMPDQNVMSWTAIISGYVQSGKYDDEAITLFLKMMEGRVRPNHFTYSSILKACSNLSNADLGQQIYAQVIKFGLASVNVVGNSLVTMFASSSRMEEARKAFEALYEKNLVSYNALVDGYVKNSNSEEAFEIFHQSDFRDLGSSPFTFASLLSAAASIGVMSKGQKLHGQVLKMGFECDICICNALISMYSRCGNIDDASLVFFEMRNHNVISWTSMIAGFAKNGDANSALQLFNDMVSAGITPNDVTYTAVLSACSHVGFVREGWEHFHSMKANGLAPRMEHFACMVDLLGRSGRIEEAFEFISSMPFKADSLVWKTLLGACRTHQNFNIGEIAARNIIELEPNDPAAYVLLSNLYAAVGWWEDAGKIRSKLKEKKLNKEAGLSWMEVDNRMHKFHVGDTSHPQAKEIFKKLGELVEEIKGIGYVPDTDCVLHDVGKNLKEQYLLQHSEKIAVAFGLLTTSPPRPIRIYKNLRVCGDCHNAIGYVTMVTSREIIVRDSNRFHRFRNGECSCGGYW</sequence>
<dbReference type="FunFam" id="1.25.40.10:FF:000285">
    <property type="entry name" value="Pentatricopeptide repeat-containing protein, chloroplastic"/>
    <property type="match status" value="1"/>
</dbReference>
<feature type="repeat" description="PPR" evidence="2">
    <location>
        <begin position="340"/>
        <end position="375"/>
    </location>
</feature>
<protein>
    <submittedName>
        <fullName evidence="5">Pentatricopeptide repeat-containing protein</fullName>
        <ecNumber evidence="5">3.6.1.-</ecNumber>
    </submittedName>
</protein>
<dbReference type="InterPro" id="IPR032867">
    <property type="entry name" value="DYW_dom"/>
</dbReference>
<reference evidence="5 6" key="1">
    <citation type="journal article" date="2017" name="Nature">
        <title>The Apostasia genome and the evolution of orchids.</title>
        <authorList>
            <person name="Zhang G.Q."/>
            <person name="Liu K.W."/>
            <person name="Li Z."/>
            <person name="Lohaus R."/>
            <person name="Hsiao Y.Y."/>
            <person name="Niu S.C."/>
            <person name="Wang J.Y."/>
            <person name="Lin Y.C."/>
            <person name="Xu Q."/>
            <person name="Chen L.J."/>
            <person name="Yoshida K."/>
            <person name="Fujiwara S."/>
            <person name="Wang Z.W."/>
            <person name="Zhang Y.Q."/>
            <person name="Mitsuda N."/>
            <person name="Wang M."/>
            <person name="Liu G.H."/>
            <person name="Pecoraro L."/>
            <person name="Huang H.X."/>
            <person name="Xiao X.J."/>
            <person name="Lin M."/>
            <person name="Wu X.Y."/>
            <person name="Wu W.L."/>
            <person name="Chen Y.Y."/>
            <person name="Chang S.B."/>
            <person name="Sakamoto S."/>
            <person name="Ohme-Takagi M."/>
            <person name="Yagi M."/>
            <person name="Zeng S.J."/>
            <person name="Shen C.Y."/>
            <person name="Yeh C.M."/>
            <person name="Luo Y.B."/>
            <person name="Tsai W.C."/>
            <person name="Van de Peer Y."/>
            <person name="Liu Z.J."/>
        </authorList>
    </citation>
    <scope>NUCLEOTIDE SEQUENCE [LARGE SCALE GENOMIC DNA]</scope>
    <source>
        <strain evidence="6">cv. Shenzhen</strain>
        <tissue evidence="5">Stem</tissue>
    </source>
</reference>